<evidence type="ECO:0000259" key="2">
    <source>
        <dbReference type="Pfam" id="PF21821"/>
    </source>
</evidence>
<dbReference type="OrthoDB" id="6638011at2"/>
<reference evidence="3 4" key="1">
    <citation type="submission" date="2017-02" db="EMBL/GenBank/DDBJ databases">
        <title>Complete genome sequence of the drought resistance-promoting endophyte Pantoea alhagi LTYR-11Z.</title>
        <authorList>
            <person name="Zhang L."/>
        </authorList>
    </citation>
    <scope>NUCLEOTIDE SEQUENCE [LARGE SCALE GENOMIC DNA]</scope>
    <source>
        <strain evidence="3 4">LTYR-11Z</strain>
    </source>
</reference>
<evidence type="ECO:0000256" key="1">
    <source>
        <dbReference type="SAM" id="MobiDB-lite"/>
    </source>
</evidence>
<feature type="domain" description="Dit-like phage tail protein N-terminal" evidence="2">
    <location>
        <begin position="32"/>
        <end position="214"/>
    </location>
</feature>
<protein>
    <recommendedName>
        <fullName evidence="2">Dit-like phage tail protein N-terminal domain-containing protein</fullName>
    </recommendedName>
</protein>
<organism evidence="3 4">
    <name type="scientific">Pantoea alhagi</name>
    <dbReference type="NCBI Taxonomy" id="1891675"/>
    <lineage>
        <taxon>Bacteria</taxon>
        <taxon>Pseudomonadati</taxon>
        <taxon>Pseudomonadota</taxon>
        <taxon>Gammaproteobacteria</taxon>
        <taxon>Enterobacterales</taxon>
        <taxon>Erwiniaceae</taxon>
        <taxon>Pantoea</taxon>
    </lineage>
</organism>
<keyword evidence="4" id="KW-1185">Reference proteome</keyword>
<dbReference type="Proteomes" id="UP000192900">
    <property type="component" value="Chromosome"/>
</dbReference>
<dbReference type="EMBL" id="CP019706">
    <property type="protein sequence ID" value="ARJ43308.1"/>
    <property type="molecule type" value="Genomic_DNA"/>
</dbReference>
<evidence type="ECO:0000313" key="3">
    <source>
        <dbReference type="EMBL" id="ARJ43308.1"/>
    </source>
</evidence>
<dbReference type="InterPro" id="IPR048494">
    <property type="entry name" value="Dit-like_N"/>
</dbReference>
<dbReference type="RefSeq" id="WP_085071364.1">
    <property type="nucleotide sequence ID" value="NZ_CP019706.1"/>
</dbReference>
<accession>A0A1W6B874</accession>
<name>A0A1W6B874_9GAMM</name>
<dbReference type="STRING" id="1891675.B1H58_15545"/>
<dbReference type="AlphaFoldDB" id="A0A1W6B874"/>
<dbReference type="KEGG" id="palh:B1H58_15545"/>
<evidence type="ECO:0000313" key="4">
    <source>
        <dbReference type="Proteomes" id="UP000192900"/>
    </source>
</evidence>
<sequence length="268" mass="28663">MGILDGFTKAQESGKATVKNVGIGGFSMFARVSDSTQYPSQVPVDVLEDGSNASDDIINGPLVVTISGVVSDVYADAEPGESFGIIPDYSRVGEVIEYIPAKTQQQLQKVNEIADRVEQQVLKAKRLVDKGADLFGLVGNPTSGGAKGLREQFLDFIEAIYYGKQLISVEVDYRTHENMALSGLALNTDNQTMETRFEATFTKINFTQITTTPISRYFKSPSAAAKSKTAGVANKGAQTPADNSKVSGGPVRSKSLATSLKGAFKSFL</sequence>
<dbReference type="Pfam" id="PF21821">
    <property type="entry name" value="Dit_like"/>
    <property type="match status" value="1"/>
</dbReference>
<gene>
    <name evidence="3" type="ORF">B1H58_15545</name>
</gene>
<feature type="compositionally biased region" description="Polar residues" evidence="1">
    <location>
        <begin position="236"/>
        <end position="246"/>
    </location>
</feature>
<proteinExistence type="predicted"/>
<feature type="region of interest" description="Disordered" evidence="1">
    <location>
        <begin position="229"/>
        <end position="252"/>
    </location>
</feature>